<feature type="region of interest" description="Disordered" evidence="1">
    <location>
        <begin position="651"/>
        <end position="673"/>
    </location>
</feature>
<comment type="caution">
    <text evidence="2">The sequence shown here is derived from an EMBL/GenBank/DDBJ whole genome shotgun (WGS) entry which is preliminary data.</text>
</comment>
<evidence type="ECO:0000313" key="2">
    <source>
        <dbReference type="EMBL" id="MBU3844322.1"/>
    </source>
</evidence>
<dbReference type="EMBL" id="JAHLFE010000108">
    <property type="protein sequence ID" value="MBU3844322.1"/>
    <property type="molecule type" value="Genomic_DNA"/>
</dbReference>
<feature type="compositionally biased region" description="Polar residues" evidence="1">
    <location>
        <begin position="400"/>
        <end position="409"/>
    </location>
</feature>
<organism evidence="2 3">
    <name type="scientific">Candidatus Anaerobiospirillum pullicola</name>
    <dbReference type="NCBI Taxonomy" id="2838451"/>
    <lineage>
        <taxon>Bacteria</taxon>
        <taxon>Pseudomonadati</taxon>
        <taxon>Pseudomonadota</taxon>
        <taxon>Gammaproteobacteria</taxon>
        <taxon>Aeromonadales</taxon>
        <taxon>Succinivibrionaceae</taxon>
        <taxon>Anaerobiospirillum</taxon>
    </lineage>
</organism>
<dbReference type="Proteomes" id="UP000733611">
    <property type="component" value="Unassembled WGS sequence"/>
</dbReference>
<gene>
    <name evidence="2" type="ORF">H9847_05565</name>
</gene>
<feature type="compositionally biased region" description="Low complexity" evidence="1">
    <location>
        <begin position="167"/>
        <end position="183"/>
    </location>
</feature>
<evidence type="ECO:0000256" key="1">
    <source>
        <dbReference type="SAM" id="MobiDB-lite"/>
    </source>
</evidence>
<feature type="compositionally biased region" description="Polar residues" evidence="1">
    <location>
        <begin position="92"/>
        <end position="102"/>
    </location>
</feature>
<feature type="compositionally biased region" description="Low complexity" evidence="1">
    <location>
        <begin position="859"/>
        <end position="879"/>
    </location>
</feature>
<reference evidence="2" key="1">
    <citation type="journal article" date="2021" name="PeerJ">
        <title>Extensive microbial diversity within the chicken gut microbiome revealed by metagenomics and culture.</title>
        <authorList>
            <person name="Gilroy R."/>
            <person name="Ravi A."/>
            <person name="Getino M."/>
            <person name="Pursley I."/>
            <person name="Horton D.L."/>
            <person name="Alikhan N.F."/>
            <person name="Baker D."/>
            <person name="Gharbi K."/>
            <person name="Hall N."/>
            <person name="Watson M."/>
            <person name="Adriaenssens E.M."/>
            <person name="Foster-Nyarko E."/>
            <person name="Jarju S."/>
            <person name="Secka A."/>
            <person name="Antonio M."/>
            <person name="Oren A."/>
            <person name="Chaudhuri R.R."/>
            <person name="La Ragione R."/>
            <person name="Hildebrand F."/>
            <person name="Pallen M.J."/>
        </authorList>
    </citation>
    <scope>NUCLEOTIDE SEQUENCE</scope>
    <source>
        <strain evidence="2">378</strain>
    </source>
</reference>
<protein>
    <submittedName>
        <fullName evidence="2">Uncharacterized protein</fullName>
    </submittedName>
</protein>
<feature type="compositionally biased region" description="Low complexity" evidence="1">
    <location>
        <begin position="472"/>
        <end position="495"/>
    </location>
</feature>
<dbReference type="AlphaFoldDB" id="A0A948TGE6"/>
<feature type="compositionally biased region" description="Basic residues" evidence="1">
    <location>
        <begin position="197"/>
        <end position="210"/>
    </location>
</feature>
<feature type="region of interest" description="Disordered" evidence="1">
    <location>
        <begin position="155"/>
        <end position="227"/>
    </location>
</feature>
<sequence length="1027" mass="102865">MPAFIDLNLNQALQALRLQQLGSLAAVKQDMTSAWQKRVIVRDVVTGAIVCTQKGVNSLSKAESLVSAEAAHVIANNTTSTSSSSSAVAPQEQITATPTEPSASPKESKAAVATVAQNMSKSQSQATYGRVYVSNVSSSNIKVLPGVVRNAPAATTDLNTTKENKSTATTPITTDAAANTATTTKKKAASTDESKNARKRARTSTRKKKERVTNDAQSPDQSSWSIAHSTNTIFADSEVMGADMGPEVEAASPLSAVDILRVDTSTHSPLLQPNLQPELLVGGSSAHAPASNLAISPATMSSAAESSSTFVAVDTETSAAIFAAEMTEQSNATLISALKGQSGNTALSPQAPVDYDLPDAADAHLSDAQEGSLELRRKDQLSVAPALQVVPHSGELSALESGNQGSGTQERGVVDSDIHGSGEQGVVTPHPQNVAASPAAAEVRSEKTETAPVGTPEVTANAIVVNDSAPATTNNNNNNTQSEATTEEQPTTTAAKAEITVSDPAPASLSAHSTQSDASAQLALAAAENSASVAVPVANTTTDTDTDTRAPDFADDDTFAASSESTEPPAALSLAGATAMVSAKSAVALRITPHTLNTAPSSAESTVAMTGSDSASVAAHFAFAPVAELEPLKAALQVPQPDTSAVQIVTPDTTESKNQKQSELALHSAQPTATLSALDTSSFTVENDAMARQPAVLPSESPDSAAVPEVGTTGDLAASLEAAQELKSVGSATALTAAPALLADSESSGTVTESEAGTLEIEAAALAVGAEAVNNDAAHYQGESALRSMASVNVVGTAALAADALSVDSESTEESTLATASTLTLAVAGESASASAGLAITSSNQSAALVAATVEPPADTSAAAAHTESSAATPEAESAVTDTVPPVAESDLKPEANAAESAAQAAVGAVHEVAQGAAPEGKIVDTAAATAYAPASLLSSSDHTVESAAAALTQNALPDENAESLLGGDVFGASHTDLLGTAAALFLGDTGTGAAPVSPLLASTTPHEGGLAITRATPASDDDASAQ</sequence>
<feature type="region of interest" description="Disordered" evidence="1">
    <location>
        <begin position="394"/>
        <end position="442"/>
    </location>
</feature>
<evidence type="ECO:0000313" key="3">
    <source>
        <dbReference type="Proteomes" id="UP000733611"/>
    </source>
</evidence>
<feature type="region of interest" description="Disordered" evidence="1">
    <location>
        <begin position="859"/>
        <end position="883"/>
    </location>
</feature>
<feature type="region of interest" description="Disordered" evidence="1">
    <location>
        <begin position="77"/>
        <end position="108"/>
    </location>
</feature>
<feature type="region of interest" description="Disordered" evidence="1">
    <location>
        <begin position="466"/>
        <end position="495"/>
    </location>
</feature>
<proteinExistence type="predicted"/>
<accession>A0A948TGE6</accession>
<reference evidence="2" key="2">
    <citation type="submission" date="2021-04" db="EMBL/GenBank/DDBJ databases">
        <authorList>
            <person name="Gilroy R."/>
        </authorList>
    </citation>
    <scope>NUCLEOTIDE SEQUENCE</scope>
    <source>
        <strain evidence="2">378</strain>
    </source>
</reference>
<feature type="compositionally biased region" description="Polar residues" evidence="1">
    <location>
        <begin position="214"/>
        <end position="227"/>
    </location>
</feature>
<feature type="region of interest" description="Disordered" evidence="1">
    <location>
        <begin position="1001"/>
        <end position="1027"/>
    </location>
</feature>
<name>A0A948TGE6_9GAMM</name>